<reference evidence="3" key="1">
    <citation type="submission" date="2017-04" db="EMBL/GenBank/DDBJ databases">
        <title>Population genomics of picophytoplankton unveils novel chromosome hypervariability.</title>
        <authorList>
            <consortium name="DOE Joint Genome Institute"/>
            <person name="Blanc-Mathieu R."/>
            <person name="Krasovec M."/>
            <person name="Hebrard M."/>
            <person name="Yau S."/>
            <person name="Desgranges E."/>
            <person name="Martin J."/>
            <person name="Schackwitz W."/>
            <person name="Kuo A."/>
            <person name="Salin G."/>
            <person name="Donnadieu C."/>
            <person name="Desdevises Y."/>
            <person name="Sanchez-Ferandin S."/>
            <person name="Moreau H."/>
            <person name="Rivals E."/>
            <person name="Grigoriev I.V."/>
            <person name="Grimsley N."/>
            <person name="Eyre-Walker A."/>
            <person name="Piganeau G."/>
        </authorList>
    </citation>
    <scope>NUCLEOTIDE SEQUENCE [LARGE SCALE GENOMIC DNA]</scope>
    <source>
        <strain evidence="3">RCC 1115</strain>
    </source>
</reference>
<dbReference type="PANTHER" id="PTHR36058:SF1">
    <property type="entry name" value="NUCLEOPHOSMIN"/>
    <property type="match status" value="1"/>
</dbReference>
<gene>
    <name evidence="3" type="ORF">BE221DRAFT_187021</name>
</gene>
<organism evidence="3">
    <name type="scientific">Ostreococcus tauri</name>
    <name type="common">Marine green alga</name>
    <dbReference type="NCBI Taxonomy" id="70448"/>
    <lineage>
        <taxon>Eukaryota</taxon>
        <taxon>Viridiplantae</taxon>
        <taxon>Chlorophyta</taxon>
        <taxon>Mamiellophyceae</taxon>
        <taxon>Mamiellales</taxon>
        <taxon>Bathycoccaceae</taxon>
        <taxon>Ostreococcus</taxon>
    </lineage>
</organism>
<keyword evidence="2" id="KW-0732">Signal</keyword>
<proteinExistence type="predicted"/>
<name>A0A1Y5I5N0_OSTTA</name>
<evidence type="ECO:0000256" key="2">
    <source>
        <dbReference type="SAM" id="SignalP"/>
    </source>
</evidence>
<dbReference type="PANTHER" id="PTHR36058">
    <property type="entry name" value="NUCLEOPHOSMIN"/>
    <property type="match status" value="1"/>
</dbReference>
<evidence type="ECO:0000256" key="1">
    <source>
        <dbReference type="SAM" id="MobiDB-lite"/>
    </source>
</evidence>
<dbReference type="eggNOG" id="ENOG502QUBV">
    <property type="taxonomic scope" value="Eukaryota"/>
</dbReference>
<accession>A0A1Y5I5N0</accession>
<sequence length="312" mass="33961">MAIKATTKVAVALLAISAVSANGVEAKKGGKKDASKTIPRAIASDVKYIECETCELLVNAAVKEYKTQYAEVGSKKLRETDVIEKMEKMCDVASKEGDWIITKDLQEKGSKLRLVDMGAENYGECRTECKTIVKACEKILGPRDTDVGEYLFVSDGDVDAKAFRKWLCEEETTSCAKAPPPLPKDRPKGEAFKKRDKKDVEMERLMAGMKGMPGMGGAQMFSRDQMMGGFGGGDDDDDDDENPYGKFDPSSLGGGDDSLKGRVTEKLGDIKSAATSTAKNAWNKAKSLFSKTAEDAVEDVEFPEEELAKEEL</sequence>
<dbReference type="Proteomes" id="UP000195557">
    <property type="component" value="Unassembled WGS sequence"/>
</dbReference>
<evidence type="ECO:0000313" key="3">
    <source>
        <dbReference type="EMBL" id="OUS42355.1"/>
    </source>
</evidence>
<feature type="signal peptide" evidence="2">
    <location>
        <begin position="1"/>
        <end position="21"/>
    </location>
</feature>
<evidence type="ECO:0008006" key="4">
    <source>
        <dbReference type="Google" id="ProtNLM"/>
    </source>
</evidence>
<feature type="compositionally biased region" description="Basic and acidic residues" evidence="1">
    <location>
        <begin position="183"/>
        <end position="204"/>
    </location>
</feature>
<feature type="region of interest" description="Disordered" evidence="1">
    <location>
        <begin position="174"/>
        <end position="263"/>
    </location>
</feature>
<feature type="compositionally biased region" description="Acidic residues" evidence="1">
    <location>
        <begin position="233"/>
        <end position="242"/>
    </location>
</feature>
<dbReference type="AlphaFoldDB" id="A0A1Y5I5N0"/>
<feature type="chain" id="PRO_5012666937" description="Saposin B-type domain-containing protein" evidence="2">
    <location>
        <begin position="22"/>
        <end position="312"/>
    </location>
</feature>
<dbReference type="EMBL" id="KZ155838">
    <property type="protein sequence ID" value="OUS42355.1"/>
    <property type="molecule type" value="Genomic_DNA"/>
</dbReference>
<protein>
    <recommendedName>
        <fullName evidence="4">Saposin B-type domain-containing protein</fullName>
    </recommendedName>
</protein>